<reference evidence="2 3" key="1">
    <citation type="submission" date="2020-08" db="EMBL/GenBank/DDBJ databases">
        <title>Sequencing the genomes of 1000 actinobacteria strains.</title>
        <authorList>
            <person name="Klenk H.-P."/>
        </authorList>
    </citation>
    <scope>NUCLEOTIDE SEQUENCE [LARGE SCALE GENOMIC DNA]</scope>
    <source>
        <strain evidence="2 3">DSM 45886</strain>
    </source>
</reference>
<dbReference type="Proteomes" id="UP000578819">
    <property type="component" value="Unassembled WGS sequence"/>
</dbReference>
<dbReference type="EMBL" id="JACHJW010000001">
    <property type="protein sequence ID" value="MBB4958354.1"/>
    <property type="molecule type" value="Genomic_DNA"/>
</dbReference>
<organism evidence="2 3">
    <name type="scientific">Micromonospora polyrhachis</name>
    <dbReference type="NCBI Taxonomy" id="1282883"/>
    <lineage>
        <taxon>Bacteria</taxon>
        <taxon>Bacillati</taxon>
        <taxon>Actinomycetota</taxon>
        <taxon>Actinomycetes</taxon>
        <taxon>Micromonosporales</taxon>
        <taxon>Micromonosporaceae</taxon>
        <taxon>Micromonospora</taxon>
    </lineage>
</organism>
<sequence length="50" mass="5373">MSDGEATPGGGQVRVDTDAIATHQDQLNRRSEEPPRKAATSGDRRPGRAR</sequence>
<evidence type="ECO:0000313" key="2">
    <source>
        <dbReference type="EMBL" id="MBB4958354.1"/>
    </source>
</evidence>
<evidence type="ECO:0000313" key="3">
    <source>
        <dbReference type="Proteomes" id="UP000578819"/>
    </source>
</evidence>
<evidence type="ECO:0000256" key="1">
    <source>
        <dbReference type="SAM" id="MobiDB-lite"/>
    </source>
</evidence>
<proteinExistence type="predicted"/>
<feature type="compositionally biased region" description="Basic and acidic residues" evidence="1">
    <location>
        <begin position="26"/>
        <end position="50"/>
    </location>
</feature>
<gene>
    <name evidence="2" type="ORF">FHR38_002087</name>
</gene>
<dbReference type="AlphaFoldDB" id="A0A7W7WP73"/>
<dbReference type="RefSeq" id="WP_184534455.1">
    <property type="nucleotide sequence ID" value="NZ_JACHJW010000001.1"/>
</dbReference>
<comment type="caution">
    <text evidence="2">The sequence shown here is derived from an EMBL/GenBank/DDBJ whole genome shotgun (WGS) entry which is preliminary data.</text>
</comment>
<protein>
    <submittedName>
        <fullName evidence="2">Uncharacterized protein</fullName>
    </submittedName>
</protein>
<accession>A0A7W7WP73</accession>
<name>A0A7W7WP73_9ACTN</name>
<feature type="region of interest" description="Disordered" evidence="1">
    <location>
        <begin position="1"/>
        <end position="50"/>
    </location>
</feature>
<keyword evidence="3" id="KW-1185">Reference proteome</keyword>